<organism evidence="4 5">
    <name type="scientific">Amycolatopsis cihanbeyliensis</name>
    <dbReference type="NCBI Taxonomy" id="1128664"/>
    <lineage>
        <taxon>Bacteria</taxon>
        <taxon>Bacillati</taxon>
        <taxon>Actinomycetota</taxon>
        <taxon>Actinomycetes</taxon>
        <taxon>Pseudonocardiales</taxon>
        <taxon>Pseudonocardiaceae</taxon>
        <taxon>Amycolatopsis</taxon>
    </lineage>
</organism>
<keyword evidence="1" id="KW-0472">Membrane</keyword>
<evidence type="ECO:0000259" key="3">
    <source>
        <dbReference type="Pfam" id="PF23494"/>
    </source>
</evidence>
<reference evidence="4 5" key="1">
    <citation type="submission" date="2019-06" db="EMBL/GenBank/DDBJ databases">
        <title>Sequencing the genomes of 1000 actinobacteria strains.</title>
        <authorList>
            <person name="Klenk H.-P."/>
        </authorList>
    </citation>
    <scope>NUCLEOTIDE SEQUENCE [LARGE SCALE GENOMIC DNA]</scope>
    <source>
        <strain evidence="4 5">DSM 45679</strain>
    </source>
</reference>
<dbReference type="Pfam" id="PF23493">
    <property type="entry name" value="CysS_C"/>
    <property type="match status" value="1"/>
</dbReference>
<dbReference type="Proteomes" id="UP000320876">
    <property type="component" value="Unassembled WGS sequence"/>
</dbReference>
<evidence type="ECO:0000256" key="1">
    <source>
        <dbReference type="SAM" id="Phobius"/>
    </source>
</evidence>
<sequence>MNTEEPRAQTPTVLAEPPWLQAVYLLGFPALGAGAGWLLRRLADWALGLAWIPFQGPLELIDSVPEPHLTIGVIVVGALAGLVLGFVAQHESLTVTVTPDRVVLDREDTEREFDRAQISAVFREGDRLVLLGRRGEELANHPSELSTAHYAAAFREHGYPWAEGDPHAEEFRRWVPDQPELPTGANALFTARDKALGGNKSDDAKELRAELAKLGVVVKDGKGKRQYWRLTGQDSAS</sequence>
<name>A0A542DPD9_AMYCI</name>
<feature type="transmembrane region" description="Helical" evidence="1">
    <location>
        <begin position="69"/>
        <end position="88"/>
    </location>
</feature>
<keyword evidence="5" id="KW-1185">Reference proteome</keyword>
<feature type="domain" description="Cysteinyl-tRNA ligase anticodon binding" evidence="2">
    <location>
        <begin position="179"/>
        <end position="229"/>
    </location>
</feature>
<dbReference type="InterPro" id="IPR056411">
    <property type="entry name" value="CysS_C"/>
</dbReference>
<evidence type="ECO:0000259" key="2">
    <source>
        <dbReference type="Pfam" id="PF23493"/>
    </source>
</evidence>
<keyword evidence="1" id="KW-1133">Transmembrane helix</keyword>
<dbReference type="InterPro" id="IPR057798">
    <property type="entry name" value="PH_YqeB"/>
</dbReference>
<dbReference type="EMBL" id="VFML01000001">
    <property type="protein sequence ID" value="TQJ04971.1"/>
    <property type="molecule type" value="Genomic_DNA"/>
</dbReference>
<feature type="transmembrane region" description="Helical" evidence="1">
    <location>
        <begin position="20"/>
        <end position="39"/>
    </location>
</feature>
<dbReference type="OrthoDB" id="5145029at2"/>
<protein>
    <submittedName>
        <fullName evidence="4">Uncharacterized protein</fullName>
    </submittedName>
</protein>
<dbReference type="Pfam" id="PF23494">
    <property type="entry name" value="bPH_10"/>
    <property type="match status" value="1"/>
</dbReference>
<comment type="caution">
    <text evidence="4">The sequence shown here is derived from an EMBL/GenBank/DDBJ whole genome shotgun (WGS) entry which is preliminary data.</text>
</comment>
<dbReference type="RefSeq" id="WP_142000577.1">
    <property type="nucleotide sequence ID" value="NZ_VFML01000001.1"/>
</dbReference>
<accession>A0A542DPD9</accession>
<keyword evidence="1" id="KW-0812">Transmembrane</keyword>
<proteinExistence type="predicted"/>
<gene>
    <name evidence="4" type="ORF">FB471_4783</name>
</gene>
<dbReference type="AlphaFoldDB" id="A0A542DPD9"/>
<feature type="domain" description="YqeB PH" evidence="3">
    <location>
        <begin position="12"/>
        <end position="162"/>
    </location>
</feature>
<evidence type="ECO:0000313" key="5">
    <source>
        <dbReference type="Proteomes" id="UP000320876"/>
    </source>
</evidence>
<evidence type="ECO:0000313" key="4">
    <source>
        <dbReference type="EMBL" id="TQJ04971.1"/>
    </source>
</evidence>